<comment type="similarity">
    <text evidence="3">Belongs to the cytochrome P450 family.</text>
</comment>
<accession>A0A409XEC0</accession>
<evidence type="ECO:0000313" key="10">
    <source>
        <dbReference type="EMBL" id="PPQ89133.1"/>
    </source>
</evidence>
<evidence type="ECO:0000256" key="6">
    <source>
        <dbReference type="ARBA" id="ARBA00023002"/>
    </source>
</evidence>
<dbReference type="GO" id="GO:0020037">
    <property type="term" value="F:heme binding"/>
    <property type="evidence" value="ECO:0007669"/>
    <property type="project" value="InterPro"/>
</dbReference>
<dbReference type="GO" id="GO:0004497">
    <property type="term" value="F:monooxygenase activity"/>
    <property type="evidence" value="ECO:0007669"/>
    <property type="project" value="UniProtKB-KW"/>
</dbReference>
<dbReference type="GO" id="GO:0016705">
    <property type="term" value="F:oxidoreductase activity, acting on paired donors, with incorporation or reduction of molecular oxygen"/>
    <property type="evidence" value="ECO:0007669"/>
    <property type="project" value="InterPro"/>
</dbReference>
<gene>
    <name evidence="10" type="ORF">CVT25_006505</name>
</gene>
<keyword evidence="8" id="KW-0503">Monooxygenase</keyword>
<dbReference type="PANTHER" id="PTHR46300:SF7">
    <property type="entry name" value="P450, PUTATIVE (EUROFUNG)-RELATED"/>
    <property type="match status" value="1"/>
</dbReference>
<evidence type="ECO:0000256" key="5">
    <source>
        <dbReference type="ARBA" id="ARBA00022723"/>
    </source>
</evidence>
<evidence type="ECO:0000256" key="1">
    <source>
        <dbReference type="ARBA" id="ARBA00001971"/>
    </source>
</evidence>
<keyword evidence="9" id="KW-0472">Membrane</keyword>
<reference evidence="10 11" key="1">
    <citation type="journal article" date="2018" name="Evol. Lett.">
        <title>Horizontal gene cluster transfer increased hallucinogenic mushroom diversity.</title>
        <authorList>
            <person name="Reynolds H.T."/>
            <person name="Vijayakumar V."/>
            <person name="Gluck-Thaler E."/>
            <person name="Korotkin H.B."/>
            <person name="Matheny P.B."/>
            <person name="Slot J.C."/>
        </authorList>
    </citation>
    <scope>NUCLEOTIDE SEQUENCE [LARGE SCALE GENOMIC DNA]</scope>
    <source>
        <strain evidence="10 11">2631</strain>
    </source>
</reference>
<dbReference type="SUPFAM" id="SSF48264">
    <property type="entry name" value="Cytochrome P450"/>
    <property type="match status" value="2"/>
</dbReference>
<evidence type="ECO:0000256" key="9">
    <source>
        <dbReference type="SAM" id="Phobius"/>
    </source>
</evidence>
<dbReference type="PANTHER" id="PTHR46300">
    <property type="entry name" value="P450, PUTATIVE (EUROFUNG)-RELATED-RELATED"/>
    <property type="match status" value="1"/>
</dbReference>
<dbReference type="OrthoDB" id="2919035at2759"/>
<organism evidence="10 11">
    <name type="scientific">Psilocybe cyanescens</name>
    <dbReference type="NCBI Taxonomy" id="93625"/>
    <lineage>
        <taxon>Eukaryota</taxon>
        <taxon>Fungi</taxon>
        <taxon>Dikarya</taxon>
        <taxon>Basidiomycota</taxon>
        <taxon>Agaricomycotina</taxon>
        <taxon>Agaricomycetes</taxon>
        <taxon>Agaricomycetidae</taxon>
        <taxon>Agaricales</taxon>
        <taxon>Agaricineae</taxon>
        <taxon>Strophariaceae</taxon>
        <taxon>Psilocybe</taxon>
    </lineage>
</organism>
<dbReference type="InterPro" id="IPR001128">
    <property type="entry name" value="Cyt_P450"/>
</dbReference>
<dbReference type="PROSITE" id="PS00086">
    <property type="entry name" value="CYTOCHROME_P450"/>
    <property type="match status" value="2"/>
</dbReference>
<sequence length="1059" mass="119277">MTILANVVASIGIYPFRWIILGILAFAYDNRMRARRRNPKQLPLPPGPKGLPVLGSIFDMPREQSWLVYDDWCKIYGDMVYFEVLGQPFLILGSLERTQDLFDRRSSNYSDRPRLPMLVELMDWGFGMAFMPYGPWWRRHRKTVHNHFHPNVVWKYKPVQQREVRVLLRRLLNAPEDFMELTRHMFSATIMKVVYGITVKDSADPYVSAAEELLEGLTASGVPGAFLVDVLPILKYVPSWVPGAGFQRKAAHWKKLIPVALEKPFKHVENELRNGNATPSMAVTLIEQLPDPNDPLYAEEKAIAMNTTSIAYLAGADTTLAAVHTFLLAMALHPDVQRKAQAELDRVVGPKRLPDFNDYDSLPYINAIAKETMRWHPVAPLGFAHMSSQDDEYDGFFIPRGTIVLGHAWAILHDPAVFSDPLVFQPERFLKDGKLDPNVRDPDSAAFGFGRRICPGRHLSNNSLYSVISSVLAVYDITLPLDNLGNPIEVKAEFGNGLISSPLPFKCTVKPRGPLAEALIRDHCAKPKSNWFLFLTLCVWNGVFLIATPTMSVLGRIGGLIGEHPFYGFIAGAGAYVSFMRIRSRRRNPKGLPLPPGPKGLPIIGSVFDMPMELPWLVYDEWFKVYGDMVYFEVLGQPFLLLGSLKRTGDLFDKRSWNYSSRAHMPMLVELMNWSFSLALMPYGQMWRQHRRAFNEHFHRNTVWKYKTLQQRESRLFLRQLLDSPEQFMHHIRHTFAATIMNIAYGARIEDSSTDPHVLKIEEALAGLAEAGVPGAGFKRKAAGWSRINTDVVQVPFMRVEENLKEGKATPSMATSLIDRLPDENDPRYAEERATAQNVAAVAYIGGADTTVSATQSFFMAMALYPEVQKKAQEELDRVVGRDRLPEFSDQSSLPYVMAVVKETMRWQLVTPLGLGHSSSQDDEYEGYFIPKGTIVIGNSWSILHDPAVFSDPLEFQPERYLMENGQLDPNARDPKCAAFGFGRRICPGRHLSDNALYAVVSSVLAAFDIKPVLDDDGNPVDLKPGVTTGMVSFPIPFKCDVKPRGAKAEVLVRDCGEY</sequence>
<dbReference type="Gene3D" id="1.10.630.10">
    <property type="entry name" value="Cytochrome P450"/>
    <property type="match status" value="2"/>
</dbReference>
<dbReference type="STRING" id="93625.A0A409XEC0"/>
<proteinExistence type="inferred from homology"/>
<evidence type="ECO:0000256" key="4">
    <source>
        <dbReference type="ARBA" id="ARBA00022617"/>
    </source>
</evidence>
<dbReference type="GO" id="GO:0005506">
    <property type="term" value="F:iron ion binding"/>
    <property type="evidence" value="ECO:0007669"/>
    <property type="project" value="InterPro"/>
</dbReference>
<keyword evidence="9" id="KW-0812">Transmembrane</keyword>
<feature type="transmembrane region" description="Helical" evidence="9">
    <location>
        <begin position="531"/>
        <end position="554"/>
    </location>
</feature>
<keyword evidence="11" id="KW-1185">Reference proteome</keyword>
<dbReference type="InterPro" id="IPR050364">
    <property type="entry name" value="Cytochrome_P450_fung"/>
</dbReference>
<keyword evidence="9" id="KW-1133">Transmembrane helix</keyword>
<dbReference type="Pfam" id="PF00067">
    <property type="entry name" value="p450"/>
    <property type="match status" value="2"/>
</dbReference>
<evidence type="ECO:0000313" key="11">
    <source>
        <dbReference type="Proteomes" id="UP000283269"/>
    </source>
</evidence>
<name>A0A409XEC0_PSICY</name>
<keyword evidence="5" id="KW-0479">Metal-binding</keyword>
<dbReference type="PRINTS" id="PR00463">
    <property type="entry name" value="EP450I"/>
</dbReference>
<dbReference type="AlphaFoldDB" id="A0A409XEC0"/>
<evidence type="ECO:0008006" key="12">
    <source>
        <dbReference type="Google" id="ProtNLM"/>
    </source>
</evidence>
<evidence type="ECO:0000256" key="3">
    <source>
        <dbReference type="ARBA" id="ARBA00010617"/>
    </source>
</evidence>
<feature type="transmembrane region" description="Helical" evidence="9">
    <location>
        <begin position="566"/>
        <end position="582"/>
    </location>
</feature>
<feature type="transmembrane region" description="Helical" evidence="9">
    <location>
        <begin position="6"/>
        <end position="28"/>
    </location>
</feature>
<comment type="cofactor">
    <cofactor evidence="1">
        <name>heme</name>
        <dbReference type="ChEBI" id="CHEBI:30413"/>
    </cofactor>
</comment>
<dbReference type="EMBL" id="NHYD01001946">
    <property type="protein sequence ID" value="PPQ89133.1"/>
    <property type="molecule type" value="Genomic_DNA"/>
</dbReference>
<keyword evidence="4" id="KW-0349">Heme</keyword>
<evidence type="ECO:0000256" key="8">
    <source>
        <dbReference type="ARBA" id="ARBA00023033"/>
    </source>
</evidence>
<protein>
    <recommendedName>
        <fullName evidence="12">Cytochrome P450</fullName>
    </recommendedName>
</protein>
<dbReference type="InterPro" id="IPR002401">
    <property type="entry name" value="Cyt_P450_E_grp-I"/>
</dbReference>
<evidence type="ECO:0000256" key="7">
    <source>
        <dbReference type="ARBA" id="ARBA00023004"/>
    </source>
</evidence>
<keyword evidence="7" id="KW-0408">Iron</keyword>
<dbReference type="PRINTS" id="PR00385">
    <property type="entry name" value="P450"/>
</dbReference>
<dbReference type="Proteomes" id="UP000283269">
    <property type="component" value="Unassembled WGS sequence"/>
</dbReference>
<keyword evidence="6" id="KW-0560">Oxidoreductase</keyword>
<dbReference type="InterPro" id="IPR017972">
    <property type="entry name" value="Cyt_P450_CS"/>
</dbReference>
<comment type="caution">
    <text evidence="10">The sequence shown here is derived from an EMBL/GenBank/DDBJ whole genome shotgun (WGS) entry which is preliminary data.</text>
</comment>
<comment type="pathway">
    <text evidence="2">Secondary metabolite biosynthesis.</text>
</comment>
<dbReference type="CDD" id="cd11065">
    <property type="entry name" value="CYP64-like"/>
    <property type="match status" value="2"/>
</dbReference>
<dbReference type="InterPro" id="IPR036396">
    <property type="entry name" value="Cyt_P450_sf"/>
</dbReference>
<dbReference type="InParanoid" id="A0A409XEC0"/>
<evidence type="ECO:0000256" key="2">
    <source>
        <dbReference type="ARBA" id="ARBA00005179"/>
    </source>
</evidence>